<accession>A0A316VUH9</accession>
<dbReference type="GeneID" id="37032579"/>
<protein>
    <submittedName>
        <fullName evidence="1">Uncharacterized protein</fullName>
    </submittedName>
</protein>
<reference evidence="1 2" key="1">
    <citation type="journal article" date="2018" name="Mol. Biol. Evol.">
        <title>Broad Genomic Sampling Reveals a Smut Pathogenic Ancestry of the Fungal Clade Ustilaginomycotina.</title>
        <authorList>
            <person name="Kijpornyongpan T."/>
            <person name="Mondo S.J."/>
            <person name="Barry K."/>
            <person name="Sandor L."/>
            <person name="Lee J."/>
            <person name="Lipzen A."/>
            <person name="Pangilinan J."/>
            <person name="LaButti K."/>
            <person name="Hainaut M."/>
            <person name="Henrissat B."/>
            <person name="Grigoriev I.V."/>
            <person name="Spatafora J.W."/>
            <person name="Aime M.C."/>
        </authorList>
    </citation>
    <scope>NUCLEOTIDE SEQUENCE [LARGE SCALE GENOMIC DNA]</scope>
    <source>
        <strain evidence="1 2">MCA 4658</strain>
    </source>
</reference>
<dbReference type="Proteomes" id="UP000245783">
    <property type="component" value="Unassembled WGS sequence"/>
</dbReference>
<evidence type="ECO:0000313" key="2">
    <source>
        <dbReference type="Proteomes" id="UP000245783"/>
    </source>
</evidence>
<dbReference type="InParanoid" id="A0A316VUH9"/>
<gene>
    <name evidence="1" type="ORF">IE81DRAFT_181673</name>
</gene>
<keyword evidence="2" id="KW-1185">Reference proteome</keyword>
<proteinExistence type="predicted"/>
<sequence length="252" mass="27722">MSRGCRGNHIFVNVLDSKPFSFDARAARAVVIASSITRDKLISLLTTPSLPLTRIHILRSALLVGLYVQNHALEVIRNDEPVGCSGSAKVTSSKVLYPLPQDAILTATQSLLRSDSHGRRGSCLSRASIVDKRDAPDQATKEGVCIVRDYGQVARVHARMRSGHVLATPARVVMISKFSRPRGITPLSLALWHMRDLFVWSCTRTCHGEERIQTLHGLSSTCSLAHARSCSCLTTSCLATWRGVRAKRIARW</sequence>
<dbReference type="EMBL" id="KZ819396">
    <property type="protein sequence ID" value="PWN41237.1"/>
    <property type="molecule type" value="Genomic_DNA"/>
</dbReference>
<organism evidence="1 2">
    <name type="scientific">Ceraceosorus guamensis</name>
    <dbReference type="NCBI Taxonomy" id="1522189"/>
    <lineage>
        <taxon>Eukaryota</taxon>
        <taxon>Fungi</taxon>
        <taxon>Dikarya</taxon>
        <taxon>Basidiomycota</taxon>
        <taxon>Ustilaginomycotina</taxon>
        <taxon>Exobasidiomycetes</taxon>
        <taxon>Ceraceosorales</taxon>
        <taxon>Ceraceosoraceae</taxon>
        <taxon>Ceraceosorus</taxon>
    </lineage>
</organism>
<dbReference type="AlphaFoldDB" id="A0A316VUH9"/>
<dbReference type="RefSeq" id="XP_025368397.1">
    <property type="nucleotide sequence ID" value="XM_025510709.1"/>
</dbReference>
<evidence type="ECO:0000313" key="1">
    <source>
        <dbReference type="EMBL" id="PWN41237.1"/>
    </source>
</evidence>
<name>A0A316VUH9_9BASI</name>